<evidence type="ECO:0000313" key="4">
    <source>
        <dbReference type="Proteomes" id="UP001500221"/>
    </source>
</evidence>
<accession>A0ABP9PT79</accession>
<dbReference type="EMBL" id="BAABKG010000003">
    <property type="protein sequence ID" value="GAA5149397.1"/>
    <property type="molecule type" value="Genomic_DNA"/>
</dbReference>
<dbReference type="PANTHER" id="PTHR43639">
    <property type="entry name" value="OXIDOREDUCTASE, SHORT-CHAIN DEHYDROGENASE/REDUCTASE FAMILY (AFU_ORTHOLOGUE AFUA_5G02870)"/>
    <property type="match status" value="1"/>
</dbReference>
<dbReference type="SUPFAM" id="SSF51735">
    <property type="entry name" value="NAD(P)-binding Rossmann-fold domains"/>
    <property type="match status" value="1"/>
</dbReference>
<reference evidence="4" key="1">
    <citation type="journal article" date="2019" name="Int. J. Syst. Evol. Microbiol.">
        <title>The Global Catalogue of Microorganisms (GCM) 10K type strain sequencing project: providing services to taxonomists for standard genome sequencing and annotation.</title>
        <authorList>
            <consortium name="The Broad Institute Genomics Platform"/>
            <consortium name="The Broad Institute Genome Sequencing Center for Infectious Disease"/>
            <person name="Wu L."/>
            <person name="Ma J."/>
        </authorList>
    </citation>
    <scope>NUCLEOTIDE SEQUENCE [LARGE SCALE GENOMIC DNA]</scope>
    <source>
        <strain evidence="4">JCM 18459</strain>
    </source>
</reference>
<comment type="caution">
    <text evidence="3">The sequence shown here is derived from an EMBL/GenBank/DDBJ whole genome shotgun (WGS) entry which is preliminary data.</text>
</comment>
<organism evidence="3 4">
    <name type="scientific">Nocardioides marinquilinus</name>
    <dbReference type="NCBI Taxonomy" id="1210400"/>
    <lineage>
        <taxon>Bacteria</taxon>
        <taxon>Bacillati</taxon>
        <taxon>Actinomycetota</taxon>
        <taxon>Actinomycetes</taxon>
        <taxon>Propionibacteriales</taxon>
        <taxon>Nocardioidaceae</taxon>
        <taxon>Nocardioides</taxon>
    </lineage>
</organism>
<keyword evidence="2" id="KW-0560">Oxidoreductase</keyword>
<keyword evidence="4" id="KW-1185">Reference proteome</keyword>
<dbReference type="PRINTS" id="PR00081">
    <property type="entry name" value="GDHRDH"/>
</dbReference>
<evidence type="ECO:0000256" key="1">
    <source>
        <dbReference type="ARBA" id="ARBA00006484"/>
    </source>
</evidence>
<gene>
    <name evidence="3" type="ORF">GCM10023340_24610</name>
</gene>
<dbReference type="RefSeq" id="WP_345458744.1">
    <property type="nucleotide sequence ID" value="NZ_BAABKG010000003.1"/>
</dbReference>
<dbReference type="PANTHER" id="PTHR43639:SF1">
    <property type="entry name" value="SHORT-CHAIN DEHYDROGENASE_REDUCTASE FAMILY PROTEIN"/>
    <property type="match status" value="1"/>
</dbReference>
<evidence type="ECO:0000256" key="2">
    <source>
        <dbReference type="ARBA" id="ARBA00023002"/>
    </source>
</evidence>
<dbReference type="InterPro" id="IPR002347">
    <property type="entry name" value="SDR_fam"/>
</dbReference>
<dbReference type="InterPro" id="IPR036291">
    <property type="entry name" value="NAD(P)-bd_dom_sf"/>
</dbReference>
<protein>
    <submittedName>
        <fullName evidence="3">SDR family oxidoreductase</fullName>
    </submittedName>
</protein>
<dbReference type="Gene3D" id="3.40.50.720">
    <property type="entry name" value="NAD(P)-binding Rossmann-like Domain"/>
    <property type="match status" value="1"/>
</dbReference>
<name>A0ABP9PT79_9ACTN</name>
<sequence>MDLGLADRVFVVSGGARGLGRATADVLVAEGARVVLSGRSAASLAEAAAALGPACTTVVADNADHDTPARLIGAAHDAWGRLDGALVSVGGPPPGPVSGDGAVSDEQWTAAFGSVFLGAVRLARAVGERLAAGTDGGSDGGAGGSGGSIALVLSSSVRAPIGGLAISNGLRPGLAMVAKTLADELGPAGVRVNGLLPGRVATERVDELDAATGDPDAARAAARARIPLGRYGEPAEFGRAAAFLLSPAASFVSGVMLPVDGGMLRAL</sequence>
<proteinExistence type="inferred from homology"/>
<dbReference type="Pfam" id="PF13561">
    <property type="entry name" value="adh_short_C2"/>
    <property type="match status" value="1"/>
</dbReference>
<comment type="similarity">
    <text evidence="1">Belongs to the short-chain dehydrogenases/reductases (SDR) family.</text>
</comment>
<evidence type="ECO:0000313" key="3">
    <source>
        <dbReference type="EMBL" id="GAA5149397.1"/>
    </source>
</evidence>
<dbReference type="Proteomes" id="UP001500221">
    <property type="component" value="Unassembled WGS sequence"/>
</dbReference>